<proteinExistence type="predicted"/>
<organism evidence="11 12">
    <name type="scientific">Anaerovibrio lipolyticus</name>
    <dbReference type="NCBI Taxonomy" id="82374"/>
    <lineage>
        <taxon>Bacteria</taxon>
        <taxon>Bacillati</taxon>
        <taxon>Bacillota</taxon>
        <taxon>Negativicutes</taxon>
        <taxon>Selenomonadales</taxon>
        <taxon>Selenomonadaceae</taxon>
        <taxon>Anaerovibrio</taxon>
    </lineage>
</organism>
<comment type="catalytic activity">
    <reaction evidence="9">
        <text>a lipid X + a UDP-2-N,3-O-bis[(3R)-3-hydroxyacyl]-alpha-D-glucosamine = a lipid A disaccharide + UDP + H(+)</text>
        <dbReference type="Rhea" id="RHEA:67828"/>
        <dbReference type="ChEBI" id="CHEBI:15378"/>
        <dbReference type="ChEBI" id="CHEBI:58223"/>
        <dbReference type="ChEBI" id="CHEBI:137748"/>
        <dbReference type="ChEBI" id="CHEBI:176338"/>
        <dbReference type="ChEBI" id="CHEBI:176343"/>
        <dbReference type="EC" id="2.4.1.182"/>
    </reaction>
</comment>
<evidence type="ECO:0000313" key="11">
    <source>
        <dbReference type="EMBL" id="KHM51734.1"/>
    </source>
</evidence>
<gene>
    <name evidence="11" type="ORF">NZ47_08875</name>
</gene>
<evidence type="ECO:0000256" key="10">
    <source>
        <dbReference type="NCBIfam" id="TIGR00215"/>
    </source>
</evidence>
<keyword evidence="5" id="KW-0441">Lipid A biosynthesis</keyword>
<reference evidence="11 12" key="1">
    <citation type="journal article" date="2013" name="PLoS ONE">
        <title>Identification and characterization of three novel lipases belonging to families II and V from Anaerovibrio lipolyticus 5ST.</title>
        <authorList>
            <person name="Prive F."/>
            <person name="Kaderbhai N.N."/>
            <person name="Girdwood S."/>
            <person name="Worgan H.J."/>
            <person name="Pinloche E."/>
            <person name="Scollan N.D."/>
            <person name="Huws S.A."/>
            <person name="Newbold C.J."/>
        </authorList>
    </citation>
    <scope>NUCLEOTIDE SEQUENCE [LARGE SCALE GENOMIC DNA]</scope>
    <source>
        <strain evidence="11 12">5S</strain>
    </source>
</reference>
<evidence type="ECO:0000256" key="9">
    <source>
        <dbReference type="ARBA" id="ARBA00048975"/>
    </source>
</evidence>
<sequence length="385" mass="42457">MKIMFSAGEPSGDVHGESLARAVLEKCPEAELIGFGGPKMAAAGVRICSDMREYSIMGVWEVIKNLRRIFALLDKLEAFMKAERPDILVLIDYPDFNWRLAKKAKAMGIPVFSYIPPSAWAWRKGRAKKCAAIADEFAAIFPFELPVYEAAGANISFNGNPLVDTVKPSMTKAEAREYFGVAEGKNPVILLPGSRKQEINMLLPAMLSAAELLKQENDSLEFYLPVAPGIDKGLITDIASQYKVNIHYTEDKNYDLMIIGEFAIAASGTVVMEAALLGLPCVCLYKMAALNYAIGKLLVDIEFFTLPNILVGRQVQRELLQDEVTGERIFDEARKYYAEEGFRDKVLDGLKEAVSKLGKPGAAVRVAEKILAAAERYGKSRLEVS</sequence>
<dbReference type="AlphaFoldDB" id="A0A0B2JVX6"/>
<protein>
    <recommendedName>
        <fullName evidence="3 10">Lipid-A-disaccharide synthase</fullName>
        <ecNumber evidence="2 10">2.4.1.182</ecNumber>
    </recommendedName>
</protein>
<dbReference type="GO" id="GO:0008915">
    <property type="term" value="F:lipid-A-disaccharide synthase activity"/>
    <property type="evidence" value="ECO:0007669"/>
    <property type="project" value="UniProtKB-UniRule"/>
</dbReference>
<keyword evidence="7" id="KW-0808">Transferase</keyword>
<dbReference type="PANTHER" id="PTHR30372">
    <property type="entry name" value="LIPID-A-DISACCHARIDE SYNTHASE"/>
    <property type="match status" value="1"/>
</dbReference>
<evidence type="ECO:0000256" key="5">
    <source>
        <dbReference type="ARBA" id="ARBA00022556"/>
    </source>
</evidence>
<dbReference type="PANTHER" id="PTHR30372:SF4">
    <property type="entry name" value="LIPID-A-DISACCHARIDE SYNTHASE, MITOCHONDRIAL-RELATED"/>
    <property type="match status" value="1"/>
</dbReference>
<dbReference type="GO" id="GO:0009245">
    <property type="term" value="P:lipid A biosynthetic process"/>
    <property type="evidence" value="ECO:0007669"/>
    <property type="project" value="UniProtKB-UniRule"/>
</dbReference>
<evidence type="ECO:0000256" key="1">
    <source>
        <dbReference type="ARBA" id="ARBA00002056"/>
    </source>
</evidence>
<keyword evidence="4" id="KW-0444">Lipid biosynthesis</keyword>
<evidence type="ECO:0000256" key="3">
    <source>
        <dbReference type="ARBA" id="ARBA00020902"/>
    </source>
</evidence>
<dbReference type="GO" id="GO:0016020">
    <property type="term" value="C:membrane"/>
    <property type="evidence" value="ECO:0007669"/>
    <property type="project" value="GOC"/>
</dbReference>
<keyword evidence="6" id="KW-0328">Glycosyltransferase</keyword>
<evidence type="ECO:0000256" key="6">
    <source>
        <dbReference type="ARBA" id="ARBA00022676"/>
    </source>
</evidence>
<evidence type="ECO:0000256" key="8">
    <source>
        <dbReference type="ARBA" id="ARBA00023098"/>
    </source>
</evidence>
<comment type="caution">
    <text evidence="11">The sequence shown here is derived from an EMBL/GenBank/DDBJ whole genome shotgun (WGS) entry which is preliminary data.</text>
</comment>
<dbReference type="SUPFAM" id="SSF53756">
    <property type="entry name" value="UDP-Glycosyltransferase/glycogen phosphorylase"/>
    <property type="match status" value="1"/>
</dbReference>
<comment type="function">
    <text evidence="1">Condensation of UDP-2,3-diacylglucosamine and 2,3-diacylglucosamine-1-phosphate to form lipid A disaccharide, a precursor of lipid A, a phosphorylated glycolipid that anchors the lipopolysaccharide to the outer membrane of the cell.</text>
</comment>
<evidence type="ECO:0000256" key="7">
    <source>
        <dbReference type="ARBA" id="ARBA00022679"/>
    </source>
</evidence>
<dbReference type="EMBL" id="JSCE01000176">
    <property type="protein sequence ID" value="KHM51734.1"/>
    <property type="molecule type" value="Genomic_DNA"/>
</dbReference>
<dbReference type="STRING" id="82374.NZ47_08875"/>
<keyword evidence="8" id="KW-0443">Lipid metabolism</keyword>
<dbReference type="NCBIfam" id="TIGR00215">
    <property type="entry name" value="lpxB"/>
    <property type="match status" value="1"/>
</dbReference>
<dbReference type="Gene3D" id="3.40.50.2000">
    <property type="entry name" value="Glycogen Phosphorylase B"/>
    <property type="match status" value="2"/>
</dbReference>
<name>A0A0B2JVX6_9FIRM</name>
<dbReference type="RefSeq" id="WP_039209427.1">
    <property type="nucleotide sequence ID" value="NZ_JSCE01000176.1"/>
</dbReference>
<dbReference type="EC" id="2.4.1.182" evidence="2 10"/>
<dbReference type="Proteomes" id="UP000030993">
    <property type="component" value="Unassembled WGS sequence"/>
</dbReference>
<evidence type="ECO:0000256" key="4">
    <source>
        <dbReference type="ARBA" id="ARBA00022516"/>
    </source>
</evidence>
<dbReference type="eggNOG" id="COG0763">
    <property type="taxonomic scope" value="Bacteria"/>
</dbReference>
<evidence type="ECO:0000313" key="12">
    <source>
        <dbReference type="Proteomes" id="UP000030993"/>
    </source>
</evidence>
<dbReference type="GO" id="GO:0005543">
    <property type="term" value="F:phospholipid binding"/>
    <property type="evidence" value="ECO:0007669"/>
    <property type="project" value="TreeGrafter"/>
</dbReference>
<dbReference type="Pfam" id="PF02684">
    <property type="entry name" value="LpxB"/>
    <property type="match status" value="1"/>
</dbReference>
<keyword evidence="12" id="KW-1185">Reference proteome</keyword>
<evidence type="ECO:0000256" key="2">
    <source>
        <dbReference type="ARBA" id="ARBA00012687"/>
    </source>
</evidence>
<accession>A0A0B2JVX6</accession>
<dbReference type="InterPro" id="IPR003835">
    <property type="entry name" value="Glyco_trans_19"/>
</dbReference>